<keyword evidence="3" id="KW-0548">Nucleotidyltransferase</keyword>
<evidence type="ECO:0000313" key="3">
    <source>
        <dbReference type="EMBL" id="MDR9900033.1"/>
    </source>
</evidence>
<dbReference type="EMBL" id="JAALHA020000030">
    <property type="protein sequence ID" value="MDR9900033.1"/>
    <property type="molecule type" value="Genomic_DNA"/>
</dbReference>
<feature type="domain" description="DUF4351" evidence="2">
    <location>
        <begin position="213"/>
        <end position="264"/>
    </location>
</feature>
<dbReference type="Proteomes" id="UP000667802">
    <property type="component" value="Unassembled WGS sequence"/>
</dbReference>
<feature type="domain" description="Reverse transcriptase N-terminal" evidence="1">
    <location>
        <begin position="12"/>
        <end position="68"/>
    </location>
</feature>
<keyword evidence="4" id="KW-1185">Reference proteome</keyword>
<dbReference type="PANTHER" id="PTHR35586">
    <property type="entry name" value="SLL1691 PROTEIN"/>
    <property type="match status" value="1"/>
</dbReference>
<dbReference type="GO" id="GO:0003964">
    <property type="term" value="F:RNA-directed DNA polymerase activity"/>
    <property type="evidence" value="ECO:0007669"/>
    <property type="project" value="UniProtKB-KW"/>
</dbReference>
<evidence type="ECO:0000259" key="2">
    <source>
        <dbReference type="Pfam" id="PF14261"/>
    </source>
</evidence>
<sequence length="279" mass="33324">MSNTSFKTTVEWNAINWRKLERRVYQLQKRIYRASSRGDVKAYRRLQKMLMKSWSARALAVRRVTQENLYRIFDRYGREVVSLAVLGDDQINWRPQEYSYGRWGCEMRLRFPIIKLLDYEWETLESSDNPFAVVVMAHRKTQAPDRLQWKLHLIKGLYQRGYSRQDIIKIFEVLDRMMGLPEPLELALREEIRQFEEEKQMPYISSIERISRQEGRQEERHDIIRNLLASRFGVIDEELETIIQALTDLPMSEFSSLLLSLSTLSREELIARFKPNSLN</sequence>
<protein>
    <submittedName>
        <fullName evidence="3">Reverse transcriptase N-terminal domain-containing protein</fullName>
    </submittedName>
</protein>
<evidence type="ECO:0000259" key="1">
    <source>
        <dbReference type="Pfam" id="PF13655"/>
    </source>
</evidence>
<organism evidence="3 4">
    <name type="scientific">Aetokthonos hydrillicola Thurmond2011</name>
    <dbReference type="NCBI Taxonomy" id="2712845"/>
    <lineage>
        <taxon>Bacteria</taxon>
        <taxon>Bacillati</taxon>
        <taxon>Cyanobacteriota</taxon>
        <taxon>Cyanophyceae</taxon>
        <taxon>Nostocales</taxon>
        <taxon>Hapalosiphonaceae</taxon>
        <taxon>Aetokthonos</taxon>
    </lineage>
</organism>
<dbReference type="Pfam" id="PF13655">
    <property type="entry name" value="RVT_N"/>
    <property type="match status" value="1"/>
</dbReference>
<proteinExistence type="predicted"/>
<gene>
    <name evidence="3" type="ORF">G7B40_036590</name>
</gene>
<keyword evidence="3" id="KW-0808">Transferase</keyword>
<reference evidence="4" key="1">
    <citation type="journal article" date="2021" name="Science">
        <title>Hunting the eagle killer: A cyanobacterial neurotoxin causes vacuolar myelinopathy.</title>
        <authorList>
            <person name="Breinlinger S."/>
            <person name="Phillips T.J."/>
            <person name="Haram B.N."/>
            <person name="Mares J."/>
            <person name="Martinez Yerena J.A."/>
            <person name="Hrouzek P."/>
            <person name="Sobotka R."/>
            <person name="Henderson W.M."/>
            <person name="Schmieder P."/>
            <person name="Williams S.M."/>
            <person name="Lauderdale J.D."/>
            <person name="Wilde H.D."/>
            <person name="Gerrin W."/>
            <person name="Kust A."/>
            <person name="Washington J.W."/>
            <person name="Wagner C."/>
            <person name="Geier B."/>
            <person name="Liebeke M."/>
            <person name="Enke H."/>
            <person name="Niedermeyer T.H.J."/>
            <person name="Wilde S.B."/>
        </authorList>
    </citation>
    <scope>NUCLEOTIDE SEQUENCE [LARGE SCALE GENOMIC DNA]</scope>
    <source>
        <strain evidence="4">Thurmond2011</strain>
    </source>
</reference>
<keyword evidence="3" id="KW-0695">RNA-directed DNA polymerase</keyword>
<comment type="caution">
    <text evidence="3">The sequence shown here is derived from an EMBL/GenBank/DDBJ whole genome shotgun (WGS) entry which is preliminary data.</text>
</comment>
<dbReference type="AlphaFoldDB" id="A0AAP5MDS6"/>
<dbReference type="PANTHER" id="PTHR35586:SF1">
    <property type="entry name" value="SLL1691 PROTEIN"/>
    <property type="match status" value="1"/>
</dbReference>
<dbReference type="InterPro" id="IPR025587">
    <property type="entry name" value="DUF4351"/>
</dbReference>
<dbReference type="InterPro" id="IPR025960">
    <property type="entry name" value="RVT_N"/>
</dbReference>
<name>A0AAP5MDS6_9CYAN</name>
<dbReference type="RefSeq" id="WP_208343351.1">
    <property type="nucleotide sequence ID" value="NZ_CAWQFN010000301.1"/>
</dbReference>
<accession>A0AAP5MDS6</accession>
<dbReference type="Pfam" id="PF14261">
    <property type="entry name" value="DUF4351"/>
    <property type="match status" value="1"/>
</dbReference>
<evidence type="ECO:0000313" key="4">
    <source>
        <dbReference type="Proteomes" id="UP000667802"/>
    </source>
</evidence>